<dbReference type="AlphaFoldDB" id="A0AAP4BT39"/>
<dbReference type="PANTHER" id="PTHR46112">
    <property type="entry name" value="AMINOPEPTIDASE"/>
    <property type="match status" value="1"/>
</dbReference>
<evidence type="ECO:0000259" key="2">
    <source>
        <dbReference type="Pfam" id="PF01321"/>
    </source>
</evidence>
<gene>
    <name evidence="3" type="ORF">QPX42_09780</name>
</gene>
<protein>
    <submittedName>
        <fullName evidence="3">Xaa-Pro peptidase family protein</fullName>
    </submittedName>
</protein>
<sequence length="399" mass="43409">MSSHNNSTAADSAAGAAANSAANSTYIPVTADHFHARLAKAEKIVAEQNLAGFLVSPGPEFQYLTGSTFSSHERATFLVLRAGKDPVAVCPETDVLTLQQENLDELGFRFEAWRDGQSPYEITRKLLEENSEHKAVAVANAMTADHVLRLDAALPNHSIELGSDAMSQLLLAKGEEEISQLAAAAAAIDRVHEQVPALLRDGVTEREVADKLHDLILQEHHSIDFIIVGCGENGANPHHSFSDRVLRTGEPVVVDLGGAFGDGYRSDSTRTYVVDGAVDKAPQEFRDAYEVVTRAFHAAREAAKPGATAESIDRAAREIITEAGYGENFSHRLGHGIGLSTHEDPFYLEGNKQQVQEGFTFSIEPGIYVEGKWGMRLEDIVVLEADGPRHLNQQPRELR</sequence>
<evidence type="ECO:0000313" key="4">
    <source>
        <dbReference type="Proteomes" id="UP001224412"/>
    </source>
</evidence>
<dbReference type="InterPro" id="IPR050659">
    <property type="entry name" value="Peptidase_M24B"/>
</dbReference>
<dbReference type="Gene3D" id="3.40.350.10">
    <property type="entry name" value="Creatinase/prolidase N-terminal domain"/>
    <property type="match status" value="1"/>
</dbReference>
<evidence type="ECO:0000313" key="3">
    <source>
        <dbReference type="EMBL" id="MDK4307823.1"/>
    </source>
</evidence>
<proteinExistence type="predicted"/>
<dbReference type="SUPFAM" id="SSF53092">
    <property type="entry name" value="Creatinase/prolidase N-terminal domain"/>
    <property type="match status" value="1"/>
</dbReference>
<dbReference type="Gene3D" id="3.90.230.10">
    <property type="entry name" value="Creatinase/methionine aminopeptidase superfamily"/>
    <property type="match status" value="1"/>
</dbReference>
<accession>A0AAP4BT39</accession>
<dbReference type="RefSeq" id="WP_284589118.1">
    <property type="nucleotide sequence ID" value="NZ_JASNUC010000011.1"/>
</dbReference>
<reference evidence="3" key="1">
    <citation type="submission" date="2023-05" db="EMBL/GenBank/DDBJ databases">
        <title>Metabolic capabilities are highly conserved among human nasal-associated Corynebacterium species in pangenomic analyses.</title>
        <authorList>
            <person name="Tran T.H."/>
            <person name="Roberts A.Q."/>
            <person name="Escapa I.F."/>
            <person name="Gao W."/>
            <person name="Conlan S."/>
            <person name="Kong H."/>
            <person name="Segre J.A."/>
            <person name="Kelly M.S."/>
            <person name="Lemon K.P."/>
        </authorList>
    </citation>
    <scope>NUCLEOTIDE SEQUENCE</scope>
    <source>
        <strain evidence="3">KPL2773</strain>
    </source>
</reference>
<name>A0AAP4BT39_9CORY</name>
<feature type="domain" description="Creatinase N-terminal" evidence="2">
    <location>
        <begin position="37"/>
        <end position="158"/>
    </location>
</feature>
<feature type="domain" description="Peptidase M24" evidence="1">
    <location>
        <begin position="181"/>
        <end position="383"/>
    </location>
</feature>
<dbReference type="Pfam" id="PF01321">
    <property type="entry name" value="Creatinase_N"/>
    <property type="match status" value="1"/>
</dbReference>
<comment type="caution">
    <text evidence="3">The sequence shown here is derived from an EMBL/GenBank/DDBJ whole genome shotgun (WGS) entry which is preliminary data.</text>
</comment>
<dbReference type="InterPro" id="IPR000994">
    <property type="entry name" value="Pept_M24"/>
</dbReference>
<dbReference type="Proteomes" id="UP001224412">
    <property type="component" value="Unassembled WGS sequence"/>
</dbReference>
<dbReference type="InterPro" id="IPR029149">
    <property type="entry name" value="Creatin/AminoP/Spt16_N"/>
</dbReference>
<dbReference type="Pfam" id="PF00557">
    <property type="entry name" value="Peptidase_M24"/>
    <property type="match status" value="1"/>
</dbReference>
<evidence type="ECO:0000259" key="1">
    <source>
        <dbReference type="Pfam" id="PF00557"/>
    </source>
</evidence>
<dbReference type="EMBL" id="JASNVH010000017">
    <property type="protein sequence ID" value="MDK4307823.1"/>
    <property type="molecule type" value="Genomic_DNA"/>
</dbReference>
<dbReference type="PANTHER" id="PTHR46112:SF3">
    <property type="entry name" value="AMINOPEPTIDASE YPDF"/>
    <property type="match status" value="1"/>
</dbReference>
<organism evidence="3 4">
    <name type="scientific">Corynebacterium pseudodiphtheriticum</name>
    <dbReference type="NCBI Taxonomy" id="37637"/>
    <lineage>
        <taxon>Bacteria</taxon>
        <taxon>Bacillati</taxon>
        <taxon>Actinomycetota</taxon>
        <taxon>Actinomycetes</taxon>
        <taxon>Mycobacteriales</taxon>
        <taxon>Corynebacteriaceae</taxon>
        <taxon>Corynebacterium</taxon>
    </lineage>
</organism>
<dbReference type="SUPFAM" id="SSF55920">
    <property type="entry name" value="Creatinase/aminopeptidase"/>
    <property type="match status" value="1"/>
</dbReference>
<dbReference type="InterPro" id="IPR000587">
    <property type="entry name" value="Creatinase_N"/>
</dbReference>
<dbReference type="InterPro" id="IPR036005">
    <property type="entry name" value="Creatinase/aminopeptidase-like"/>
</dbReference>